<sequence>MEVFVHFKEKVMILEAKAKVKNKGSLLEVLAPEIDYASFDIDSDVKNGLIVKDTELGSFKGKYLKGEATTNERGALSLE</sequence>
<dbReference type="Proteomes" id="UP001386955">
    <property type="component" value="Unassembled WGS sequence"/>
</dbReference>
<protein>
    <submittedName>
        <fullName evidence="1">Uncharacterized protein</fullName>
    </submittedName>
</protein>
<name>A0AAN9SUE3_PSOTE</name>
<proteinExistence type="predicted"/>
<comment type="caution">
    <text evidence="1">The sequence shown here is derived from an EMBL/GenBank/DDBJ whole genome shotgun (WGS) entry which is preliminary data.</text>
</comment>
<organism evidence="1 2">
    <name type="scientific">Psophocarpus tetragonolobus</name>
    <name type="common">Winged bean</name>
    <name type="synonym">Dolichos tetragonolobus</name>
    <dbReference type="NCBI Taxonomy" id="3891"/>
    <lineage>
        <taxon>Eukaryota</taxon>
        <taxon>Viridiplantae</taxon>
        <taxon>Streptophyta</taxon>
        <taxon>Embryophyta</taxon>
        <taxon>Tracheophyta</taxon>
        <taxon>Spermatophyta</taxon>
        <taxon>Magnoliopsida</taxon>
        <taxon>eudicotyledons</taxon>
        <taxon>Gunneridae</taxon>
        <taxon>Pentapetalae</taxon>
        <taxon>rosids</taxon>
        <taxon>fabids</taxon>
        <taxon>Fabales</taxon>
        <taxon>Fabaceae</taxon>
        <taxon>Papilionoideae</taxon>
        <taxon>50 kb inversion clade</taxon>
        <taxon>NPAAA clade</taxon>
        <taxon>indigoferoid/millettioid clade</taxon>
        <taxon>Phaseoleae</taxon>
        <taxon>Psophocarpus</taxon>
    </lineage>
</organism>
<dbReference type="AlphaFoldDB" id="A0AAN9SUE3"/>
<accession>A0AAN9SUE3</accession>
<evidence type="ECO:0000313" key="1">
    <source>
        <dbReference type="EMBL" id="KAK7405692.1"/>
    </source>
</evidence>
<gene>
    <name evidence="1" type="ORF">VNO78_07299</name>
</gene>
<dbReference type="EMBL" id="JAYMYS010000002">
    <property type="protein sequence ID" value="KAK7405692.1"/>
    <property type="molecule type" value="Genomic_DNA"/>
</dbReference>
<keyword evidence="2" id="KW-1185">Reference proteome</keyword>
<evidence type="ECO:0000313" key="2">
    <source>
        <dbReference type="Proteomes" id="UP001386955"/>
    </source>
</evidence>
<reference evidence="1 2" key="1">
    <citation type="submission" date="2024-01" db="EMBL/GenBank/DDBJ databases">
        <title>The genomes of 5 underutilized Papilionoideae crops provide insights into root nodulation and disease resistanc.</title>
        <authorList>
            <person name="Jiang F."/>
        </authorList>
    </citation>
    <scope>NUCLEOTIDE SEQUENCE [LARGE SCALE GENOMIC DNA]</scope>
    <source>
        <strain evidence="1">DUOXIRENSHENG_FW03</strain>
        <tissue evidence="1">Leaves</tissue>
    </source>
</reference>